<dbReference type="EMBL" id="HG322950">
    <property type="protein sequence ID" value="CDF83420.1"/>
    <property type="molecule type" value="Genomic_DNA"/>
</dbReference>
<protein>
    <submittedName>
        <fullName evidence="5">Electron transport protein/SenC</fullName>
    </submittedName>
</protein>
<dbReference type="Proteomes" id="UP000025241">
    <property type="component" value="Chromosome I"/>
</dbReference>
<dbReference type="PANTHER" id="PTHR12151:SF25">
    <property type="entry name" value="LINALOOL DEHYDRATASE_ISOMERASE DOMAIN-CONTAINING PROTEIN"/>
    <property type="match status" value="1"/>
</dbReference>
<feature type="binding site" evidence="2">
    <location>
        <position position="81"/>
    </location>
    <ligand>
        <name>Cu cation</name>
        <dbReference type="ChEBI" id="CHEBI:23378"/>
    </ligand>
</feature>
<sequence length="212" mass="23046">MSLKPLVFCMSLILATSAAAHSTGEHAGHGQPQKHSETSEVAFVDRPLLDQDGRTVNLRNDLVADRIVVMGFVYTSCTTVCPLVSSIMGKLQKQLGEQVGREVSLVSISVDPQRDTPQRLQDYSRRYQAGPGWRWLTGEPLAVDDTLKALGAWSADYESHPPLIMVGDGRSDRWTRFYGFTDPSVLLAKVAELQAARGDAGHGGALTAEVQP</sequence>
<dbReference type="OrthoDB" id="5567697at2"/>
<comment type="similarity">
    <text evidence="1">Belongs to the SCO1/2 family.</text>
</comment>
<evidence type="ECO:0000313" key="6">
    <source>
        <dbReference type="Proteomes" id="UP000025241"/>
    </source>
</evidence>
<dbReference type="InterPro" id="IPR003782">
    <property type="entry name" value="SCO1/SenC"/>
</dbReference>
<reference evidence="5 6" key="2">
    <citation type="submission" date="2014-05" db="EMBL/GenBank/DDBJ databases">
        <title>Genome sequence of the 3-chlorobenzoate degrading bacterium Pseudomonas knackmussii B13 shows multiple evidence for horizontal gene transfer.</title>
        <authorList>
            <person name="Miyazaki R."/>
            <person name="Bertelli C."/>
            <person name="Falquet L."/>
            <person name="Robinson-Rechavi M."/>
            <person name="Gharib W."/>
            <person name="Roy S."/>
            <person name="Van der Meer J.R."/>
        </authorList>
    </citation>
    <scope>NUCLEOTIDE SEQUENCE [LARGE SCALE GENOMIC DNA]</scope>
    <source>
        <strain evidence="5 6">B13</strain>
    </source>
</reference>
<keyword evidence="2" id="KW-0479">Metal-binding</keyword>
<dbReference type="eggNOG" id="COG1999">
    <property type="taxonomic scope" value="Bacteria"/>
</dbReference>
<dbReference type="Gene3D" id="3.40.30.10">
    <property type="entry name" value="Glutaredoxin"/>
    <property type="match status" value="1"/>
</dbReference>
<organism evidence="5 6">
    <name type="scientific">Pseudomonas knackmussii (strain DSM 6978 / CCUG 54928 / LMG 23759 / B13)</name>
    <dbReference type="NCBI Taxonomy" id="1301098"/>
    <lineage>
        <taxon>Bacteria</taxon>
        <taxon>Pseudomonadati</taxon>
        <taxon>Pseudomonadota</taxon>
        <taxon>Gammaproteobacteria</taxon>
        <taxon>Pseudomonadales</taxon>
        <taxon>Pseudomonadaceae</taxon>
        <taxon>Pseudomonas</taxon>
    </lineage>
</organism>
<proteinExistence type="inferred from homology"/>
<keyword evidence="3" id="KW-1015">Disulfide bond</keyword>
<dbReference type="AlphaFoldDB" id="A0A024HED1"/>
<accession>A0A024HED1</accession>
<name>A0A024HED1_PSEKB</name>
<feature type="disulfide bond" description="Redox-active" evidence="3">
    <location>
        <begin position="77"/>
        <end position="81"/>
    </location>
</feature>
<dbReference type="CDD" id="cd02968">
    <property type="entry name" value="SCO"/>
    <property type="match status" value="1"/>
</dbReference>
<keyword evidence="2" id="KW-0186">Copper</keyword>
<evidence type="ECO:0000256" key="4">
    <source>
        <dbReference type="SAM" id="SignalP"/>
    </source>
</evidence>
<dbReference type="Pfam" id="PF02630">
    <property type="entry name" value="SCO1-SenC"/>
    <property type="match status" value="1"/>
</dbReference>
<feature type="binding site" evidence="2">
    <location>
        <position position="77"/>
    </location>
    <ligand>
        <name>Cu cation</name>
        <dbReference type="ChEBI" id="CHEBI:23378"/>
    </ligand>
</feature>
<dbReference type="GO" id="GO:0046872">
    <property type="term" value="F:metal ion binding"/>
    <property type="evidence" value="ECO:0007669"/>
    <property type="project" value="UniProtKB-KW"/>
</dbReference>
<dbReference type="SUPFAM" id="SSF52833">
    <property type="entry name" value="Thioredoxin-like"/>
    <property type="match status" value="1"/>
</dbReference>
<reference evidence="5 6" key="1">
    <citation type="submission" date="2013-03" db="EMBL/GenBank/DDBJ databases">
        <authorList>
            <person name="Linke B."/>
        </authorList>
    </citation>
    <scope>NUCLEOTIDE SEQUENCE [LARGE SCALE GENOMIC DNA]</scope>
    <source>
        <strain evidence="5 6">B13</strain>
    </source>
</reference>
<dbReference type="InterPro" id="IPR036249">
    <property type="entry name" value="Thioredoxin-like_sf"/>
</dbReference>
<dbReference type="HOGENOM" id="CLU_050131_4_2_6"/>
<evidence type="ECO:0000256" key="3">
    <source>
        <dbReference type="PIRSR" id="PIRSR603782-2"/>
    </source>
</evidence>
<evidence type="ECO:0000313" key="5">
    <source>
        <dbReference type="EMBL" id="CDF83420.1"/>
    </source>
</evidence>
<dbReference type="STRING" id="1301098.PKB_2073"/>
<evidence type="ECO:0000256" key="2">
    <source>
        <dbReference type="PIRSR" id="PIRSR603782-1"/>
    </source>
</evidence>
<dbReference type="PANTHER" id="PTHR12151">
    <property type="entry name" value="ELECTRON TRANSPORT PROTIN SCO1/SENC FAMILY MEMBER"/>
    <property type="match status" value="1"/>
</dbReference>
<dbReference type="PATRIC" id="fig|1301098.3.peg.2063"/>
<keyword evidence="6" id="KW-1185">Reference proteome</keyword>
<feature type="chain" id="PRO_5001533168" evidence="4">
    <location>
        <begin position="21"/>
        <end position="212"/>
    </location>
</feature>
<gene>
    <name evidence="5" type="ORF">PKB_2073</name>
</gene>
<dbReference type="KEGG" id="pkc:PKB_2073"/>
<feature type="signal peptide" evidence="4">
    <location>
        <begin position="1"/>
        <end position="20"/>
    </location>
</feature>
<dbReference type="RefSeq" id="WP_043251382.1">
    <property type="nucleotide sequence ID" value="NZ_HG322950.1"/>
</dbReference>
<evidence type="ECO:0000256" key="1">
    <source>
        <dbReference type="ARBA" id="ARBA00010996"/>
    </source>
</evidence>
<keyword evidence="4" id="KW-0732">Signal</keyword>